<comment type="caution">
    <text evidence="2">The sequence shown here is derived from an EMBL/GenBank/DDBJ whole genome shotgun (WGS) entry which is preliminary data.</text>
</comment>
<proteinExistence type="predicted"/>
<reference evidence="2" key="1">
    <citation type="journal article" date="2022" name="Int. J. Mol. Sci.">
        <title>Draft Genome of Tanacetum Coccineum: Genomic Comparison of Closely Related Tanacetum-Family Plants.</title>
        <authorList>
            <person name="Yamashiro T."/>
            <person name="Shiraishi A."/>
            <person name="Nakayama K."/>
            <person name="Satake H."/>
        </authorList>
    </citation>
    <scope>NUCLEOTIDE SEQUENCE</scope>
</reference>
<sequence length="370" mass="42222">MSQPANDNFSLHDDEELSLHDDASLDGSVPASNKGDAPAKPPQIITTNTLSNIKLPGLQKNDYDTWAMEMEHYLEYIDNEVWKVIQNGNSKKRVTKGKDGVYRDLPPATQEEQFADEKERKARTLLLMAVPKDHLRRFHGRMIQKIWAASRQEKILVVMQTQKMAKDVLKKTFEAFNILSKESLEKGMVGIQKLLSQLMPCARCFNEDANHKIFESPSSCWPKPLPASISQATAQKFMVLIPLPLPKATTTSYSGLSDEVIQFFSSTDIHKRLRSSTRRQADGQEWMEKCMWHLIKRKVECFKLHNTGHFARECKFKGSKEGSRQEAGRGQDFKPVRTEKEALMTIDEGQINWVEQTTDEELNHALMASL</sequence>
<dbReference type="EMBL" id="BQNB010017692">
    <property type="protein sequence ID" value="GJT66181.1"/>
    <property type="molecule type" value="Genomic_DNA"/>
</dbReference>
<gene>
    <name evidence="2" type="ORF">Tco_1017661</name>
</gene>
<accession>A0ABQ5FS70</accession>
<evidence type="ECO:0000313" key="2">
    <source>
        <dbReference type="EMBL" id="GJT66181.1"/>
    </source>
</evidence>
<evidence type="ECO:0000256" key="1">
    <source>
        <dbReference type="SAM" id="MobiDB-lite"/>
    </source>
</evidence>
<feature type="region of interest" description="Disordered" evidence="1">
    <location>
        <begin position="317"/>
        <end position="336"/>
    </location>
</feature>
<protein>
    <submittedName>
        <fullName evidence="2">Uncharacterized protein</fullName>
    </submittedName>
</protein>
<evidence type="ECO:0000313" key="3">
    <source>
        <dbReference type="Proteomes" id="UP001151760"/>
    </source>
</evidence>
<feature type="region of interest" description="Disordered" evidence="1">
    <location>
        <begin position="1"/>
        <end position="43"/>
    </location>
</feature>
<organism evidence="2 3">
    <name type="scientific">Tanacetum coccineum</name>
    <dbReference type="NCBI Taxonomy" id="301880"/>
    <lineage>
        <taxon>Eukaryota</taxon>
        <taxon>Viridiplantae</taxon>
        <taxon>Streptophyta</taxon>
        <taxon>Embryophyta</taxon>
        <taxon>Tracheophyta</taxon>
        <taxon>Spermatophyta</taxon>
        <taxon>Magnoliopsida</taxon>
        <taxon>eudicotyledons</taxon>
        <taxon>Gunneridae</taxon>
        <taxon>Pentapetalae</taxon>
        <taxon>asterids</taxon>
        <taxon>campanulids</taxon>
        <taxon>Asterales</taxon>
        <taxon>Asteraceae</taxon>
        <taxon>Asteroideae</taxon>
        <taxon>Anthemideae</taxon>
        <taxon>Anthemidinae</taxon>
        <taxon>Tanacetum</taxon>
    </lineage>
</organism>
<keyword evidence="3" id="KW-1185">Reference proteome</keyword>
<name>A0ABQ5FS70_9ASTR</name>
<dbReference type="Proteomes" id="UP001151760">
    <property type="component" value="Unassembled WGS sequence"/>
</dbReference>
<reference evidence="2" key="2">
    <citation type="submission" date="2022-01" db="EMBL/GenBank/DDBJ databases">
        <authorList>
            <person name="Yamashiro T."/>
            <person name="Shiraishi A."/>
            <person name="Satake H."/>
            <person name="Nakayama K."/>
        </authorList>
    </citation>
    <scope>NUCLEOTIDE SEQUENCE</scope>
</reference>